<dbReference type="OrthoDB" id="4804420at2"/>
<sequence>MITDELERNREQWRRRAEVLHSLAQSCRQIDGWDSPAGKLLDDRVASCAESIDQLGERAEKLAEAYDLHLQVVSVGGRIQL</sequence>
<evidence type="ECO:0000313" key="1">
    <source>
        <dbReference type="EMBL" id="AMT95193.1"/>
    </source>
</evidence>
<accession>A0A0B9AK88</accession>
<reference evidence="2 3" key="1">
    <citation type="submission" date="2014-11" db="EMBL/GenBank/DDBJ databases">
        <title>Draft Genome Sequence of Brevibacterium linens AE038-8.</title>
        <authorList>
            <person name="Maizel D."/>
            <person name="Utturkar S.M."/>
            <person name="Brown S.D."/>
            <person name="Ferrero M."/>
            <person name="Rosen B.P."/>
        </authorList>
    </citation>
    <scope>NUCLEOTIDE SEQUENCE [LARGE SCALE GENOMIC DNA]</scope>
    <source>
        <strain evidence="2 3">AE038-8</strain>
    </source>
</reference>
<evidence type="ECO:0000313" key="2">
    <source>
        <dbReference type="EMBL" id="KHS51139.1"/>
    </source>
</evidence>
<reference evidence="4" key="2">
    <citation type="submission" date="2016-03" db="EMBL/GenBank/DDBJ databases">
        <authorList>
            <person name="Ploux O."/>
        </authorList>
    </citation>
    <scope>NUCLEOTIDE SEQUENCE [LARGE SCALE GENOMIC DNA]</scope>
    <source>
        <strain evidence="4">BS258</strain>
    </source>
</reference>
<gene>
    <name evidence="1" type="ORF">A2T55_16990</name>
    <name evidence="2" type="ORF">AE0388_3211</name>
</gene>
<keyword evidence="3" id="KW-1185">Reference proteome</keyword>
<dbReference type="Proteomes" id="UP000031488">
    <property type="component" value="Unassembled WGS sequence"/>
</dbReference>
<dbReference type="KEGG" id="bly:A2T55_16990"/>
<protein>
    <submittedName>
        <fullName evidence="2">Uncharacterized protein</fullName>
    </submittedName>
</protein>
<evidence type="ECO:0000313" key="4">
    <source>
        <dbReference type="Proteomes" id="UP000075950"/>
    </source>
</evidence>
<dbReference type="PATRIC" id="fig|1703.6.peg.3168"/>
<evidence type="ECO:0000313" key="3">
    <source>
        <dbReference type="Proteomes" id="UP000031488"/>
    </source>
</evidence>
<dbReference type="Proteomes" id="UP000075950">
    <property type="component" value="Chromosome"/>
</dbReference>
<organism evidence="2 3">
    <name type="scientific">Brevibacterium linens</name>
    <dbReference type="NCBI Taxonomy" id="1703"/>
    <lineage>
        <taxon>Bacteria</taxon>
        <taxon>Bacillati</taxon>
        <taxon>Actinomycetota</taxon>
        <taxon>Actinomycetes</taxon>
        <taxon>Micrococcales</taxon>
        <taxon>Brevibacteriaceae</taxon>
        <taxon>Brevibacterium</taxon>
    </lineage>
</organism>
<dbReference type="AlphaFoldDB" id="A0A0B9AK88"/>
<dbReference type="EMBL" id="JTJZ01000022">
    <property type="protein sequence ID" value="KHS51139.1"/>
    <property type="molecule type" value="Genomic_DNA"/>
</dbReference>
<dbReference type="RefSeq" id="WP_039211920.1">
    <property type="nucleotide sequence ID" value="NZ_CP014869.1"/>
</dbReference>
<name>A0A0B9AK88_BRELN</name>
<accession>A0A144MLT8</accession>
<reference evidence="1" key="3">
    <citation type="submission" date="2016-03" db="EMBL/GenBank/DDBJ databases">
        <authorList>
            <person name="Zhu Y."/>
            <person name="Sun C."/>
        </authorList>
    </citation>
    <scope>NUCLEOTIDE SEQUENCE</scope>
    <source>
        <strain evidence="1">BS258</strain>
    </source>
</reference>
<dbReference type="EMBL" id="CP014869">
    <property type="protein sequence ID" value="AMT95193.1"/>
    <property type="molecule type" value="Genomic_DNA"/>
</dbReference>
<proteinExistence type="predicted"/>